<dbReference type="GeneID" id="106821291"/>
<evidence type="ECO:0000259" key="1">
    <source>
        <dbReference type="PROSITE" id="PS51464"/>
    </source>
</evidence>
<gene>
    <name evidence="3" type="primary">LOC106821291</name>
</gene>
<dbReference type="PANTHER" id="PTHR10937:SF0">
    <property type="entry name" value="GLUTAMINE--FRUCTOSE-6-PHOSPHATE TRANSAMINASE (ISOMERIZING)"/>
    <property type="match status" value="1"/>
</dbReference>
<dbReference type="Pfam" id="PF01380">
    <property type="entry name" value="SIS"/>
    <property type="match status" value="1"/>
</dbReference>
<keyword evidence="2" id="KW-1185">Reference proteome</keyword>
<proteinExistence type="predicted"/>
<dbReference type="RefSeq" id="XP_014681530.1">
    <property type="nucleotide sequence ID" value="XM_014826044.1"/>
</dbReference>
<reference evidence="3" key="1">
    <citation type="submission" date="2025-08" db="UniProtKB">
        <authorList>
            <consortium name="RefSeq"/>
        </authorList>
    </citation>
    <scope>IDENTIFICATION</scope>
</reference>
<dbReference type="CDD" id="cd05009">
    <property type="entry name" value="SIS_GlmS_GlmD_2"/>
    <property type="match status" value="1"/>
</dbReference>
<dbReference type="PANTHER" id="PTHR10937">
    <property type="entry name" value="GLUCOSAMINE--FRUCTOSE-6-PHOSPHATE AMINOTRANSFERASE, ISOMERIZING"/>
    <property type="match status" value="1"/>
</dbReference>
<dbReference type="SUPFAM" id="SSF53697">
    <property type="entry name" value="SIS domain"/>
    <property type="match status" value="1"/>
</dbReference>
<dbReference type="Gene3D" id="3.40.50.10490">
    <property type="entry name" value="Glucose-6-phosphate isomerase like protein, domain 1"/>
    <property type="match status" value="2"/>
</dbReference>
<sequence length="247" mass="27701">MADVVSHAQKPKNGLEKIRDQIREVLKTDERVKVLAEELYDKKSLLIMGRGFNFATCLEGALKIKELTYMHSEGILAGELKHGPLALVDSNMPLMMVITRDQVYSKCMNALLQVTARGGRPIIILEKDDDETKKHVEKMRYIEVPHTVDCLSSILTTIPLQLLSYHIAVLKKCDAQKPKSGLEKLTDLSHHEELQIPTAEVTAYDIFVDSHSWYSMHVAPPVDASRTHDSCRQELQLATVNTAGNSV</sequence>
<dbReference type="InterPro" id="IPR046348">
    <property type="entry name" value="SIS_dom_sf"/>
</dbReference>
<organism evidence="2 3">
    <name type="scientific">Priapulus caudatus</name>
    <name type="common">Priapulid worm</name>
    <dbReference type="NCBI Taxonomy" id="37621"/>
    <lineage>
        <taxon>Eukaryota</taxon>
        <taxon>Metazoa</taxon>
        <taxon>Ecdysozoa</taxon>
        <taxon>Scalidophora</taxon>
        <taxon>Priapulida</taxon>
        <taxon>Priapulimorpha</taxon>
        <taxon>Priapulimorphida</taxon>
        <taxon>Priapulidae</taxon>
        <taxon>Priapulus</taxon>
    </lineage>
</organism>
<dbReference type="Proteomes" id="UP000695022">
    <property type="component" value="Unplaced"/>
</dbReference>
<feature type="domain" description="SIS" evidence="1">
    <location>
        <begin position="35"/>
        <end position="178"/>
    </location>
</feature>
<evidence type="ECO:0000313" key="3">
    <source>
        <dbReference type="RefSeq" id="XP_014681530.1"/>
    </source>
</evidence>
<accession>A0ABM1FAQ9</accession>
<protein>
    <submittedName>
        <fullName evidence="3">Glutamine--fructose-6-phosphate aminotransferase [isomerizing] 2-like</fullName>
    </submittedName>
</protein>
<dbReference type="InterPro" id="IPR001347">
    <property type="entry name" value="SIS_dom"/>
</dbReference>
<dbReference type="InterPro" id="IPR035490">
    <property type="entry name" value="GlmS/FrlB_SIS"/>
</dbReference>
<evidence type="ECO:0000313" key="2">
    <source>
        <dbReference type="Proteomes" id="UP000695022"/>
    </source>
</evidence>
<name>A0ABM1FAQ9_PRICU</name>
<dbReference type="PROSITE" id="PS51464">
    <property type="entry name" value="SIS"/>
    <property type="match status" value="1"/>
</dbReference>